<proteinExistence type="predicted"/>
<accession>A0A8K0KP19</accession>
<name>A0A8K0KP19_LADFU</name>
<reference evidence="2" key="1">
    <citation type="submission" date="2013-04" db="EMBL/GenBank/DDBJ databases">
        <authorList>
            <person name="Qu J."/>
            <person name="Murali S.C."/>
            <person name="Bandaranaike D."/>
            <person name="Bellair M."/>
            <person name="Blankenburg K."/>
            <person name="Chao H."/>
            <person name="Dinh H."/>
            <person name="Doddapaneni H."/>
            <person name="Downs B."/>
            <person name="Dugan-Rocha S."/>
            <person name="Elkadiri S."/>
            <person name="Gnanaolivu R.D."/>
            <person name="Hernandez B."/>
            <person name="Javaid M."/>
            <person name="Jayaseelan J.C."/>
            <person name="Lee S."/>
            <person name="Li M."/>
            <person name="Ming W."/>
            <person name="Munidasa M."/>
            <person name="Muniz J."/>
            <person name="Nguyen L."/>
            <person name="Ongeri F."/>
            <person name="Osuji N."/>
            <person name="Pu L.-L."/>
            <person name="Puazo M."/>
            <person name="Qu C."/>
            <person name="Quiroz J."/>
            <person name="Raj R."/>
            <person name="Weissenberger G."/>
            <person name="Xin Y."/>
            <person name="Zou X."/>
            <person name="Han Y."/>
            <person name="Richards S."/>
            <person name="Worley K."/>
            <person name="Muzny D."/>
            <person name="Gibbs R."/>
        </authorList>
    </citation>
    <scope>NUCLEOTIDE SEQUENCE</scope>
    <source>
        <strain evidence="2">Sampled in the wild</strain>
    </source>
</reference>
<evidence type="ECO:0000259" key="1">
    <source>
        <dbReference type="Pfam" id="PF18701"/>
    </source>
</evidence>
<feature type="domain" description="DUF5641" evidence="1">
    <location>
        <begin position="170"/>
        <end position="205"/>
    </location>
</feature>
<dbReference type="AlphaFoldDB" id="A0A8K0KP19"/>
<organism evidence="2 3">
    <name type="scientific">Ladona fulva</name>
    <name type="common">Scarce chaser dragonfly</name>
    <name type="synonym">Libellula fulva</name>
    <dbReference type="NCBI Taxonomy" id="123851"/>
    <lineage>
        <taxon>Eukaryota</taxon>
        <taxon>Metazoa</taxon>
        <taxon>Ecdysozoa</taxon>
        <taxon>Arthropoda</taxon>
        <taxon>Hexapoda</taxon>
        <taxon>Insecta</taxon>
        <taxon>Pterygota</taxon>
        <taxon>Palaeoptera</taxon>
        <taxon>Odonata</taxon>
        <taxon>Epiprocta</taxon>
        <taxon>Anisoptera</taxon>
        <taxon>Libelluloidea</taxon>
        <taxon>Libellulidae</taxon>
        <taxon>Ladona</taxon>
    </lineage>
</organism>
<comment type="caution">
    <text evidence="2">The sequence shown here is derived from an EMBL/GenBank/DDBJ whole genome shotgun (WGS) entry which is preliminary data.</text>
</comment>
<dbReference type="EMBL" id="KZ309340">
    <property type="protein sequence ID" value="KAG8238360.1"/>
    <property type="molecule type" value="Genomic_DNA"/>
</dbReference>
<protein>
    <recommendedName>
        <fullName evidence="1">DUF5641 domain-containing protein</fullName>
    </recommendedName>
</protein>
<dbReference type="InterPro" id="IPR040676">
    <property type="entry name" value="DUF5641"/>
</dbReference>
<evidence type="ECO:0000313" key="3">
    <source>
        <dbReference type="Proteomes" id="UP000792457"/>
    </source>
</evidence>
<dbReference type="Pfam" id="PF18701">
    <property type="entry name" value="DUF5641"/>
    <property type="match status" value="1"/>
</dbReference>
<gene>
    <name evidence="2" type="ORF">J437_LFUL018128</name>
</gene>
<dbReference type="OrthoDB" id="8052806at2759"/>
<evidence type="ECO:0000313" key="2">
    <source>
        <dbReference type="EMBL" id="KAG8238360.1"/>
    </source>
</evidence>
<dbReference type="Proteomes" id="UP000792457">
    <property type="component" value="Unassembled WGS sequence"/>
</dbReference>
<sequence length="211" mass="24458">MSSSFLTMRVLQQLSLDEAKKFPFAASVVPRDFFVDDLVSGASSPDFGLWKLKFGWDEELAETYLHVWKEFTKQLPVLPNQKANPKVPLMGNQHSPRVCPSRAFLHTGENFGGPFNVKESDRSCVRFLSLTSLSSDPRDLEELTQGHFLINPPLVGVSEDNLLEEMHITCWHLIKQVSQHFWQRWSDKYLTTLQARPKWRAEQKTFWLFFV</sequence>
<reference evidence="2" key="2">
    <citation type="submission" date="2017-10" db="EMBL/GenBank/DDBJ databases">
        <title>Ladona fulva Genome sequencing and assembly.</title>
        <authorList>
            <person name="Murali S."/>
            <person name="Richards S."/>
            <person name="Bandaranaike D."/>
            <person name="Bellair M."/>
            <person name="Blankenburg K."/>
            <person name="Chao H."/>
            <person name="Dinh H."/>
            <person name="Doddapaneni H."/>
            <person name="Dugan-Rocha S."/>
            <person name="Elkadiri S."/>
            <person name="Gnanaolivu R."/>
            <person name="Hernandez B."/>
            <person name="Skinner E."/>
            <person name="Javaid M."/>
            <person name="Lee S."/>
            <person name="Li M."/>
            <person name="Ming W."/>
            <person name="Munidasa M."/>
            <person name="Muniz J."/>
            <person name="Nguyen L."/>
            <person name="Hughes D."/>
            <person name="Osuji N."/>
            <person name="Pu L.-L."/>
            <person name="Puazo M."/>
            <person name="Qu C."/>
            <person name="Quiroz J."/>
            <person name="Raj R."/>
            <person name="Weissenberger G."/>
            <person name="Xin Y."/>
            <person name="Zou X."/>
            <person name="Han Y."/>
            <person name="Worley K."/>
            <person name="Muzny D."/>
            <person name="Gibbs R."/>
        </authorList>
    </citation>
    <scope>NUCLEOTIDE SEQUENCE</scope>
    <source>
        <strain evidence="2">Sampled in the wild</strain>
    </source>
</reference>
<keyword evidence="3" id="KW-1185">Reference proteome</keyword>